<dbReference type="Pfam" id="PF02811">
    <property type="entry name" value="PHP"/>
    <property type="match status" value="1"/>
</dbReference>
<keyword evidence="16" id="KW-1185">Reference proteome</keyword>
<evidence type="ECO:0000256" key="1">
    <source>
        <dbReference type="ARBA" id="ARBA00004496"/>
    </source>
</evidence>
<comment type="similarity">
    <text evidence="2 13">Belongs to the DNA polymerase type-C family. DnaE2 subfamily.</text>
</comment>
<evidence type="ECO:0000256" key="14">
    <source>
        <dbReference type="SAM" id="MobiDB-lite"/>
    </source>
</evidence>
<dbReference type="InterPro" id="IPR004805">
    <property type="entry name" value="DnaE2/DnaE/PolC"/>
</dbReference>
<feature type="compositionally biased region" description="Basic and acidic residues" evidence="14">
    <location>
        <begin position="605"/>
        <end position="616"/>
    </location>
</feature>
<dbReference type="Pfam" id="PF07733">
    <property type="entry name" value="DNA_pol3_alpha"/>
    <property type="match status" value="1"/>
</dbReference>
<dbReference type="GO" id="GO:0006281">
    <property type="term" value="P:DNA repair"/>
    <property type="evidence" value="ECO:0007669"/>
    <property type="project" value="UniProtKB-UniRule"/>
</dbReference>
<dbReference type="GO" id="GO:0008408">
    <property type="term" value="F:3'-5' exonuclease activity"/>
    <property type="evidence" value="ECO:0007669"/>
    <property type="project" value="InterPro"/>
</dbReference>
<dbReference type="AlphaFoldDB" id="A0A291IJ92"/>
<dbReference type="GO" id="GO:0003676">
    <property type="term" value="F:nucleic acid binding"/>
    <property type="evidence" value="ECO:0007669"/>
    <property type="project" value="InterPro"/>
</dbReference>
<comment type="catalytic activity">
    <reaction evidence="12 13">
        <text>DNA(n) + a 2'-deoxyribonucleoside 5'-triphosphate = DNA(n+1) + diphosphate</text>
        <dbReference type="Rhea" id="RHEA:22508"/>
        <dbReference type="Rhea" id="RHEA-COMP:17339"/>
        <dbReference type="Rhea" id="RHEA-COMP:17340"/>
        <dbReference type="ChEBI" id="CHEBI:33019"/>
        <dbReference type="ChEBI" id="CHEBI:61560"/>
        <dbReference type="ChEBI" id="CHEBI:173112"/>
        <dbReference type="EC" id="2.7.7.7"/>
    </reaction>
</comment>
<dbReference type="PANTHER" id="PTHR32294">
    <property type="entry name" value="DNA POLYMERASE III SUBUNIT ALPHA"/>
    <property type="match status" value="1"/>
</dbReference>
<dbReference type="Gene3D" id="1.10.150.870">
    <property type="match status" value="1"/>
</dbReference>
<evidence type="ECO:0000256" key="7">
    <source>
        <dbReference type="ARBA" id="ARBA00022695"/>
    </source>
</evidence>
<dbReference type="CDD" id="cd07434">
    <property type="entry name" value="PHP_PolIIIA_DnaE2"/>
    <property type="match status" value="1"/>
</dbReference>
<protein>
    <recommendedName>
        <fullName evidence="4 13">Error-prone DNA polymerase</fullName>
        <ecNumber evidence="3 13">2.7.7.7</ecNumber>
    </recommendedName>
</protein>
<feature type="region of interest" description="Disordered" evidence="14">
    <location>
        <begin position="559"/>
        <end position="622"/>
    </location>
</feature>
<dbReference type="PANTHER" id="PTHR32294:SF4">
    <property type="entry name" value="ERROR-PRONE DNA POLYMERASE"/>
    <property type="match status" value="1"/>
</dbReference>
<dbReference type="InterPro" id="IPR029460">
    <property type="entry name" value="DNAPol_HHH"/>
</dbReference>
<dbReference type="KEGG" id="mko:MKLM6_2021"/>
<organism evidence="15 16">
    <name type="scientific">Methylomonas koyamae</name>
    <dbReference type="NCBI Taxonomy" id="702114"/>
    <lineage>
        <taxon>Bacteria</taxon>
        <taxon>Pseudomonadati</taxon>
        <taxon>Pseudomonadota</taxon>
        <taxon>Gammaproteobacteria</taxon>
        <taxon>Methylococcales</taxon>
        <taxon>Methylococcaceae</taxon>
        <taxon>Methylomonas</taxon>
    </lineage>
</organism>
<accession>A0A291IJ92</accession>
<evidence type="ECO:0000256" key="8">
    <source>
        <dbReference type="ARBA" id="ARBA00022705"/>
    </source>
</evidence>
<dbReference type="SMART" id="SM00481">
    <property type="entry name" value="POLIIIAc"/>
    <property type="match status" value="1"/>
</dbReference>
<dbReference type="GO" id="GO:0005737">
    <property type="term" value="C:cytoplasm"/>
    <property type="evidence" value="ECO:0007669"/>
    <property type="project" value="UniProtKB-SubCell"/>
</dbReference>
<evidence type="ECO:0000256" key="4">
    <source>
        <dbReference type="ARBA" id="ARBA00017273"/>
    </source>
</evidence>
<proteinExistence type="inferred from homology"/>
<dbReference type="SUPFAM" id="SSF89550">
    <property type="entry name" value="PHP domain-like"/>
    <property type="match status" value="1"/>
</dbReference>
<keyword evidence="11 13" id="KW-0234">DNA repair</keyword>
<dbReference type="InterPro" id="IPR023073">
    <property type="entry name" value="DnaE2"/>
</dbReference>
<dbReference type="Gene3D" id="3.20.20.140">
    <property type="entry name" value="Metal-dependent hydrolases"/>
    <property type="match status" value="1"/>
</dbReference>
<name>A0A291IJ92_9GAMM</name>
<comment type="function">
    <text evidence="13">DNA polymerase involved in damage-induced mutagenesis and translesion synthesis (TLS). It is not the major replicative DNA polymerase.</text>
</comment>
<evidence type="ECO:0000256" key="2">
    <source>
        <dbReference type="ARBA" id="ARBA00007391"/>
    </source>
</evidence>
<keyword evidence="6 13" id="KW-0808">Transferase</keyword>
<evidence type="ECO:0000256" key="3">
    <source>
        <dbReference type="ARBA" id="ARBA00012417"/>
    </source>
</evidence>
<evidence type="ECO:0000256" key="5">
    <source>
        <dbReference type="ARBA" id="ARBA00022490"/>
    </source>
</evidence>
<evidence type="ECO:0000313" key="15">
    <source>
        <dbReference type="EMBL" id="OAI25340.1"/>
    </source>
</evidence>
<dbReference type="GO" id="GO:0003887">
    <property type="term" value="F:DNA-directed DNA polymerase activity"/>
    <property type="evidence" value="ECO:0007669"/>
    <property type="project" value="UniProtKB-UniRule"/>
</dbReference>
<dbReference type="InterPro" id="IPR016195">
    <property type="entry name" value="Pol/histidinol_Pase-like"/>
</dbReference>
<dbReference type="InterPro" id="IPR004365">
    <property type="entry name" value="NA-bd_OB_tRNA"/>
</dbReference>
<keyword evidence="10 13" id="KW-0239">DNA-directed DNA polymerase</keyword>
<evidence type="ECO:0000256" key="10">
    <source>
        <dbReference type="ARBA" id="ARBA00022932"/>
    </source>
</evidence>
<evidence type="ECO:0000256" key="13">
    <source>
        <dbReference type="HAMAP-Rule" id="MF_01902"/>
    </source>
</evidence>
<keyword evidence="8 13" id="KW-0235">DNA replication</keyword>
<dbReference type="InterPro" id="IPR011708">
    <property type="entry name" value="DNA_pol3_alpha_NTPase_dom"/>
</dbReference>
<evidence type="ECO:0000256" key="6">
    <source>
        <dbReference type="ARBA" id="ARBA00022679"/>
    </source>
</evidence>
<sequence>MACSADSNPATDIGFAELHCLSNFSFLRGASHPEELVETAAALGYQALALTDECSLAGVVRAHLAAIKHNLHLIVGSEFRLDDGLKLLLLASDRDSYGKLSALITLARRQADKGSYRLSRSDLDAHLPHGCLAIWLPSSGSPAADGTWLKQLFGNQLWLGAGRFLSGNDDAWLAECKHLAHSAGIPVVACNDVHMHRRSRQALQDTLTAIRLGRPLAELGYALFANGERHLRPLPRLTRLYPADWLQQSLAIAARCRFSLAELRYEYPREVCPTGYTPTSWLRHLTEAGAARRWPQGVPDKVRGQIEHELALIAELAYEPYFLTVHDIVCFAREQGILCQGRGSAANSAVCFCLGITEVDPNRMNLLFERFLSRERNEPPDIDVDFEHERREQVIQYIYRKYGRHRAALAATVITYRSRSAVRDVSKALGLNPAQIERLAGTVDRWDGYKLMPEALTECGFDPASPTVQRLAALVEQIKGFPRHLSQHVGGFVIARDAISRLVPVENASMADRTVIQWEKDDLEAMGLLKVDILALGMLSAIRRALAYLDQYCRPPGFPYKNKSLRPPKDAEKVKTGPSPPGRRLGDDMQINDLTHSPPLTPTLSREEREHLRQPAEGEGSVSIVIPATETSNSPDFAWTLADIPAEDPAVYRMLQQADSIGVFQVESRAQMTMLPRLKPANYYDLVIEIAIVRPGPIQGEMVHPYLARRQGLEAVDYPSPEVKAVLERTLGIPIFQEQVMQLAMVAAGFTADEADQLRRAMAAWKRKGGLEPFERKLLDGMRARGYSAEFAQRIFQQIKGFGDYGFPESHSASFALLAYVSAWLKCHHPAAFCCALLNSQPMGFYGPSQLVQDARRHGVEVRPVDVQTSLLECSLEFAAAAAPALRLGFNQVKSLAPAAANAIVQARQQSRFASIADLAARAGLNRQDLEHLAAADALQPLAGNRHHAFWAAGGTEAPTPMFGVPALAEATPLLKPPSLGQDVLADYASTRLTLRSHPLALLRESLRRRGVTTAASLWQRRNGSIAQVAGLVICRQRPMTASGVTFVTLEDETGQVNLVVWPATALAQRKPLLKARLLSVTGTIQQEDGVLHLIAGKLEDWSSWIGDLATKSRDFH</sequence>
<comment type="subcellular location">
    <subcellularLocation>
        <location evidence="1 13">Cytoplasm</location>
    </subcellularLocation>
</comment>
<evidence type="ECO:0000313" key="16">
    <source>
        <dbReference type="Proteomes" id="UP000077734"/>
    </source>
</evidence>
<dbReference type="EC" id="2.7.7.7" evidence="3 13"/>
<dbReference type="Pfam" id="PF14579">
    <property type="entry name" value="HHH_6"/>
    <property type="match status" value="1"/>
</dbReference>
<dbReference type="RefSeq" id="WP_064027833.1">
    <property type="nucleotide sequence ID" value="NZ_CP023669.1"/>
</dbReference>
<reference evidence="15 16" key="1">
    <citation type="submission" date="2016-03" db="EMBL/GenBank/DDBJ databases">
        <authorList>
            <person name="Heylen K."/>
            <person name="De Vos P."/>
            <person name="Vekeman B."/>
        </authorList>
    </citation>
    <scope>NUCLEOTIDE SEQUENCE [LARGE SCALE GENOMIC DNA]</scope>
    <source>
        <strain evidence="15 16">R-49807</strain>
    </source>
</reference>
<dbReference type="EMBL" id="LUUL01000082">
    <property type="protein sequence ID" value="OAI25340.1"/>
    <property type="molecule type" value="Genomic_DNA"/>
</dbReference>
<dbReference type="Pfam" id="PF01336">
    <property type="entry name" value="tRNA_anti-codon"/>
    <property type="match status" value="1"/>
</dbReference>
<dbReference type="Proteomes" id="UP000077734">
    <property type="component" value="Unassembled WGS sequence"/>
</dbReference>
<dbReference type="InterPro" id="IPR004013">
    <property type="entry name" value="PHP_dom"/>
</dbReference>
<keyword evidence="9 13" id="KW-0227">DNA damage</keyword>
<evidence type="ECO:0000256" key="9">
    <source>
        <dbReference type="ARBA" id="ARBA00022763"/>
    </source>
</evidence>
<dbReference type="Pfam" id="PF17657">
    <property type="entry name" value="DNA_pol3_finger"/>
    <property type="match status" value="1"/>
</dbReference>
<evidence type="ECO:0000256" key="12">
    <source>
        <dbReference type="ARBA" id="ARBA00049244"/>
    </source>
</evidence>
<dbReference type="HAMAP" id="MF_01902">
    <property type="entry name" value="DNApol_error_prone"/>
    <property type="match status" value="1"/>
</dbReference>
<comment type="caution">
    <text evidence="15">The sequence shown here is derived from an EMBL/GenBank/DDBJ whole genome shotgun (WGS) entry which is preliminary data.</text>
</comment>
<evidence type="ECO:0000256" key="11">
    <source>
        <dbReference type="ARBA" id="ARBA00023204"/>
    </source>
</evidence>
<dbReference type="CDD" id="cd04485">
    <property type="entry name" value="DnaE_OBF"/>
    <property type="match status" value="1"/>
</dbReference>
<dbReference type="InterPro" id="IPR003141">
    <property type="entry name" value="Pol/His_phosphatase_N"/>
</dbReference>
<keyword evidence="5 13" id="KW-0963">Cytoplasm</keyword>
<gene>
    <name evidence="13" type="primary">dnaE2</name>
    <name evidence="15" type="ORF">A1356_13825</name>
</gene>
<dbReference type="InterPro" id="IPR040982">
    <property type="entry name" value="DNA_pol3_finger"/>
</dbReference>
<keyword evidence="7 13" id="KW-0548">Nucleotidyltransferase</keyword>
<dbReference type="GO" id="GO:0006260">
    <property type="term" value="P:DNA replication"/>
    <property type="evidence" value="ECO:0007669"/>
    <property type="project" value="UniProtKB-KW"/>
</dbReference>